<gene>
    <name evidence="1" type="ORF">NS359_05880</name>
</gene>
<dbReference type="Gene3D" id="3.40.470.10">
    <property type="entry name" value="Uracil-DNA glycosylase-like domain"/>
    <property type="match status" value="1"/>
</dbReference>
<name>A0A147DRY7_9MICO</name>
<proteinExistence type="predicted"/>
<dbReference type="PATRIC" id="fig|465820.4.peg.1233"/>
<comment type="caution">
    <text evidence="1">The sequence shown here is derived from an EMBL/GenBank/DDBJ whole genome shotgun (WGS) entry which is preliminary data.</text>
</comment>
<dbReference type="RefSeq" id="WP_058749365.1">
    <property type="nucleotide sequence ID" value="NZ_LDRC01000027.1"/>
</dbReference>
<accession>A0A147DRY7</accession>
<dbReference type="Proteomes" id="UP000072763">
    <property type="component" value="Unassembled WGS sequence"/>
</dbReference>
<dbReference type="AlphaFoldDB" id="A0A147DRY7"/>
<evidence type="ECO:0000313" key="1">
    <source>
        <dbReference type="EMBL" id="KTR52576.1"/>
    </source>
</evidence>
<dbReference type="SUPFAM" id="SSF52141">
    <property type="entry name" value="Uracil-DNA glycosylase-like"/>
    <property type="match status" value="1"/>
</dbReference>
<dbReference type="EMBL" id="LDRC01000027">
    <property type="protein sequence ID" value="KTR52576.1"/>
    <property type="molecule type" value="Genomic_DNA"/>
</dbReference>
<dbReference type="InterPro" id="IPR036895">
    <property type="entry name" value="Uracil-DNA_glycosylase-like_sf"/>
</dbReference>
<protein>
    <submittedName>
        <fullName evidence="1">Uracil-DNA glycosylase</fullName>
    </submittedName>
</protein>
<reference evidence="1 2" key="1">
    <citation type="journal article" date="2016" name="Front. Microbiol.">
        <title>Genomic Resource of Rice Seed Associated Bacteria.</title>
        <authorList>
            <person name="Midha S."/>
            <person name="Bansal K."/>
            <person name="Sharma S."/>
            <person name="Kumar N."/>
            <person name="Patil P.P."/>
            <person name="Chaudhry V."/>
            <person name="Patil P.B."/>
        </authorList>
    </citation>
    <scope>NUCLEOTIDE SEQUENCE [LARGE SCALE GENOMIC DNA]</scope>
    <source>
        <strain evidence="1 2">NS359</strain>
    </source>
</reference>
<sequence length="194" mass="21188">MSTPDELADEVADVRSLNALAEAWRTAPDGSRRFVPNFDPRSGGTSSRVLVLMQSPGPQTIAAAHTAICSEDNPGPTAAAFRAARIESGLARNDYLRWNLIPWEILGRVRPVDIDEGRHALETLLKVLPVLDAIVTYGTAALDGVMRHLTLDEHPRLVPVIAAPHPSPANGRHRAEQQRRSVRALRLAALTHRL</sequence>
<evidence type="ECO:0000313" key="2">
    <source>
        <dbReference type="Proteomes" id="UP000072763"/>
    </source>
</evidence>
<dbReference type="OrthoDB" id="4452717at2"/>
<organism evidence="1 2">
    <name type="scientific">Curtobacterium oceanosedimentum</name>
    <dbReference type="NCBI Taxonomy" id="465820"/>
    <lineage>
        <taxon>Bacteria</taxon>
        <taxon>Bacillati</taxon>
        <taxon>Actinomycetota</taxon>
        <taxon>Actinomycetes</taxon>
        <taxon>Micrococcales</taxon>
        <taxon>Microbacteriaceae</taxon>
        <taxon>Curtobacterium</taxon>
    </lineage>
</organism>